<keyword evidence="3" id="KW-0238">DNA-binding</keyword>
<evidence type="ECO:0000259" key="5">
    <source>
        <dbReference type="PROSITE" id="PS50931"/>
    </source>
</evidence>
<dbReference type="Proteomes" id="UP000251213">
    <property type="component" value="Unassembled WGS sequence"/>
</dbReference>
<accession>A0A364K7K0</accession>
<reference evidence="6 7" key="1">
    <citation type="submission" date="2018-06" db="EMBL/GenBank/DDBJ databases">
        <title>Thermoflavimicrobium daqus sp. nov., a thermophilic microbe isolated from Moutai-flavour Daqu.</title>
        <authorList>
            <person name="Wang X."/>
            <person name="Zhou H."/>
        </authorList>
    </citation>
    <scope>NUCLEOTIDE SEQUENCE [LARGE SCALE GENOMIC DNA]</scope>
    <source>
        <strain evidence="6 7">FBKL4.011</strain>
    </source>
</reference>
<gene>
    <name evidence="6" type="ORF">DL897_04590</name>
</gene>
<dbReference type="RefSeq" id="WP_113657961.1">
    <property type="nucleotide sequence ID" value="NZ_KZ845664.1"/>
</dbReference>
<dbReference type="Gene3D" id="1.10.10.10">
    <property type="entry name" value="Winged helix-like DNA-binding domain superfamily/Winged helix DNA-binding domain"/>
    <property type="match status" value="1"/>
</dbReference>
<dbReference type="CDD" id="cd08442">
    <property type="entry name" value="PBP2_YofA_SoxR_like"/>
    <property type="match status" value="1"/>
</dbReference>
<dbReference type="PROSITE" id="PS50931">
    <property type="entry name" value="HTH_LYSR"/>
    <property type="match status" value="1"/>
</dbReference>
<name>A0A364K7K0_9BACL</name>
<evidence type="ECO:0000313" key="6">
    <source>
        <dbReference type="EMBL" id="RAL26276.1"/>
    </source>
</evidence>
<evidence type="ECO:0000256" key="1">
    <source>
        <dbReference type="ARBA" id="ARBA00009437"/>
    </source>
</evidence>
<dbReference type="Gene3D" id="3.40.190.290">
    <property type="match status" value="1"/>
</dbReference>
<keyword evidence="2" id="KW-0805">Transcription regulation</keyword>
<organism evidence="6 7">
    <name type="scientific">Thermoflavimicrobium daqui</name>
    <dbReference type="NCBI Taxonomy" id="2137476"/>
    <lineage>
        <taxon>Bacteria</taxon>
        <taxon>Bacillati</taxon>
        <taxon>Bacillota</taxon>
        <taxon>Bacilli</taxon>
        <taxon>Bacillales</taxon>
        <taxon>Thermoactinomycetaceae</taxon>
        <taxon>Thermoflavimicrobium</taxon>
    </lineage>
</organism>
<dbReference type="InterPro" id="IPR036388">
    <property type="entry name" value="WH-like_DNA-bd_sf"/>
</dbReference>
<dbReference type="PRINTS" id="PR00039">
    <property type="entry name" value="HTHLYSR"/>
</dbReference>
<dbReference type="InterPro" id="IPR000847">
    <property type="entry name" value="LysR_HTH_N"/>
</dbReference>
<sequence length="293" mass="32928">MDLQDLKIFQIVAQEQSISKAAQKLNYVQSNVTNRIKQLEKELHTTLFYRHSRGVQITSAGKTLLSYTEKILHMLDETIKAVRNETSIVTGSLSLGSTESTAAVRLPPVLTQYCQTYPQVDCSLETASSTALVEHVFNYKLDGAFVPDPIQHPDLSTIPIWHEELVVVSHLSETDPISLLQQKPILVFGVGCAYRARLEKWLHEAGIIPKLFREFSSIDTILGCIQAGLGIGITTRSILEKYQQYSPDALLYPHSLPPSFAQVCISFIHRHDVFMSKALHAFIQLIKKQDQLQ</sequence>
<dbReference type="Pfam" id="PF00126">
    <property type="entry name" value="HTH_1"/>
    <property type="match status" value="1"/>
</dbReference>
<dbReference type="PANTHER" id="PTHR30126:SF40">
    <property type="entry name" value="HTH-TYPE TRANSCRIPTIONAL REGULATOR GLTR"/>
    <property type="match status" value="1"/>
</dbReference>
<keyword evidence="7" id="KW-1185">Reference proteome</keyword>
<evidence type="ECO:0000256" key="3">
    <source>
        <dbReference type="ARBA" id="ARBA00023125"/>
    </source>
</evidence>
<proteinExistence type="inferred from homology"/>
<dbReference type="GO" id="GO:0000976">
    <property type="term" value="F:transcription cis-regulatory region binding"/>
    <property type="evidence" value="ECO:0007669"/>
    <property type="project" value="TreeGrafter"/>
</dbReference>
<dbReference type="SUPFAM" id="SSF53850">
    <property type="entry name" value="Periplasmic binding protein-like II"/>
    <property type="match status" value="1"/>
</dbReference>
<dbReference type="Pfam" id="PF03466">
    <property type="entry name" value="LysR_substrate"/>
    <property type="match status" value="1"/>
</dbReference>
<reference evidence="6 7" key="2">
    <citation type="submission" date="2018-06" db="EMBL/GenBank/DDBJ databases">
        <authorList>
            <person name="Zhirakovskaya E."/>
        </authorList>
    </citation>
    <scope>NUCLEOTIDE SEQUENCE [LARGE SCALE GENOMIC DNA]</scope>
    <source>
        <strain evidence="6 7">FBKL4.011</strain>
    </source>
</reference>
<dbReference type="InterPro" id="IPR036390">
    <property type="entry name" value="WH_DNA-bd_sf"/>
</dbReference>
<dbReference type="EMBL" id="QJKK01000002">
    <property type="protein sequence ID" value="RAL26276.1"/>
    <property type="molecule type" value="Genomic_DNA"/>
</dbReference>
<dbReference type="PANTHER" id="PTHR30126">
    <property type="entry name" value="HTH-TYPE TRANSCRIPTIONAL REGULATOR"/>
    <property type="match status" value="1"/>
</dbReference>
<evidence type="ECO:0000256" key="2">
    <source>
        <dbReference type="ARBA" id="ARBA00023015"/>
    </source>
</evidence>
<comment type="similarity">
    <text evidence="1">Belongs to the LysR transcriptional regulatory family.</text>
</comment>
<dbReference type="FunFam" id="1.10.10.10:FF:000001">
    <property type="entry name" value="LysR family transcriptional regulator"/>
    <property type="match status" value="1"/>
</dbReference>
<feature type="domain" description="HTH lysR-type" evidence="5">
    <location>
        <begin position="1"/>
        <end position="58"/>
    </location>
</feature>
<dbReference type="AlphaFoldDB" id="A0A364K7K0"/>
<protein>
    <submittedName>
        <fullName evidence="6">LysR family transcriptional regulator</fullName>
    </submittedName>
</protein>
<keyword evidence="4" id="KW-0804">Transcription</keyword>
<dbReference type="SUPFAM" id="SSF46785">
    <property type="entry name" value="Winged helix' DNA-binding domain"/>
    <property type="match status" value="1"/>
</dbReference>
<dbReference type="InterPro" id="IPR005119">
    <property type="entry name" value="LysR_subst-bd"/>
</dbReference>
<evidence type="ECO:0000256" key="4">
    <source>
        <dbReference type="ARBA" id="ARBA00023163"/>
    </source>
</evidence>
<evidence type="ECO:0000313" key="7">
    <source>
        <dbReference type="Proteomes" id="UP000251213"/>
    </source>
</evidence>
<dbReference type="OrthoDB" id="8479357at2"/>
<dbReference type="GO" id="GO:0003700">
    <property type="term" value="F:DNA-binding transcription factor activity"/>
    <property type="evidence" value="ECO:0007669"/>
    <property type="project" value="InterPro"/>
</dbReference>
<comment type="caution">
    <text evidence="6">The sequence shown here is derived from an EMBL/GenBank/DDBJ whole genome shotgun (WGS) entry which is preliminary data.</text>
</comment>